<dbReference type="AlphaFoldDB" id="A0AAD9LKW7"/>
<accession>A0AAD9LKW7</accession>
<reference evidence="5" key="2">
    <citation type="submission" date="2021-05" db="EMBL/GenBank/DDBJ databases">
        <authorList>
            <person name="Pain A."/>
        </authorList>
    </citation>
    <scope>NUCLEOTIDE SEQUENCE</scope>
    <source>
        <strain evidence="5">1802A</strain>
    </source>
</reference>
<dbReference type="FunFam" id="3.30.860.10:FF:000002">
    <property type="entry name" value="40S ribosomal protein S15"/>
    <property type="match status" value="1"/>
</dbReference>
<dbReference type="GO" id="GO:0003723">
    <property type="term" value="F:RNA binding"/>
    <property type="evidence" value="ECO:0007669"/>
    <property type="project" value="InterPro"/>
</dbReference>
<dbReference type="EMBL" id="JAHBMH010000007">
    <property type="protein sequence ID" value="KAK1939502.1"/>
    <property type="molecule type" value="Genomic_DNA"/>
</dbReference>
<dbReference type="PANTHER" id="PTHR11880:SF2">
    <property type="entry name" value="SMALL RIBOSOMAL SUBUNIT PROTEIN US19"/>
    <property type="match status" value="1"/>
</dbReference>
<proteinExistence type="inferred from homology"/>
<comment type="similarity">
    <text evidence="1 4">Belongs to the universal ribosomal protein uS19 family.</text>
</comment>
<dbReference type="HAMAP" id="MF_00531">
    <property type="entry name" value="Ribosomal_uS19"/>
    <property type="match status" value="1"/>
</dbReference>
<evidence type="ECO:0000256" key="1">
    <source>
        <dbReference type="ARBA" id="ARBA00007345"/>
    </source>
</evidence>
<dbReference type="Gene3D" id="3.30.860.10">
    <property type="entry name" value="30s Ribosomal Protein S19, Chain A"/>
    <property type="match status" value="1"/>
</dbReference>
<dbReference type="InterPro" id="IPR005713">
    <property type="entry name" value="Ribosomal_uS19_euk/arc"/>
</dbReference>
<dbReference type="PIRSF" id="PIRSF002144">
    <property type="entry name" value="Ribosomal_S19"/>
    <property type="match status" value="1"/>
</dbReference>
<dbReference type="NCBIfam" id="TIGR01025">
    <property type="entry name" value="uS19_arch"/>
    <property type="match status" value="1"/>
</dbReference>
<dbReference type="PANTHER" id="PTHR11880">
    <property type="entry name" value="RIBOSOMAL PROTEIN S19P FAMILY MEMBER"/>
    <property type="match status" value="1"/>
</dbReference>
<dbReference type="GO" id="GO:0006412">
    <property type="term" value="P:translation"/>
    <property type="evidence" value="ECO:0007669"/>
    <property type="project" value="InterPro"/>
</dbReference>
<protein>
    <submittedName>
        <fullName evidence="5">40S ribosomal protein S15</fullName>
    </submittedName>
</protein>
<dbReference type="PRINTS" id="PR00975">
    <property type="entry name" value="RIBOSOMALS19"/>
</dbReference>
<dbReference type="GO" id="GO:0003735">
    <property type="term" value="F:structural constituent of ribosome"/>
    <property type="evidence" value="ECO:0007669"/>
    <property type="project" value="InterPro"/>
</dbReference>
<evidence type="ECO:0000256" key="2">
    <source>
        <dbReference type="ARBA" id="ARBA00022980"/>
    </source>
</evidence>
<dbReference type="InterPro" id="IPR002222">
    <property type="entry name" value="Ribosomal_uS19"/>
</dbReference>
<evidence type="ECO:0000256" key="4">
    <source>
        <dbReference type="RuleBase" id="RU003485"/>
    </source>
</evidence>
<gene>
    <name evidence="5" type="ORF">X943_000553</name>
</gene>
<dbReference type="GO" id="GO:0022627">
    <property type="term" value="C:cytosolic small ribosomal subunit"/>
    <property type="evidence" value="ECO:0007669"/>
    <property type="project" value="TreeGrafter"/>
</dbReference>
<dbReference type="PROSITE" id="PS00323">
    <property type="entry name" value="RIBOSOMAL_S19"/>
    <property type="match status" value="1"/>
</dbReference>
<dbReference type="NCBIfam" id="NF003121">
    <property type="entry name" value="PRK04038.1"/>
    <property type="match status" value="1"/>
</dbReference>
<comment type="caution">
    <text evidence="5">The sequence shown here is derived from an EMBL/GenBank/DDBJ whole genome shotgun (WGS) entry which is preliminary data.</text>
</comment>
<name>A0AAD9LKW7_BABDI</name>
<reference evidence="5" key="1">
    <citation type="journal article" date="2014" name="Nucleic Acids Res.">
        <title>The evolutionary dynamics of variant antigen genes in Babesia reveal a history of genomic innovation underlying host-parasite interaction.</title>
        <authorList>
            <person name="Jackson A.P."/>
            <person name="Otto T.D."/>
            <person name="Darby A."/>
            <person name="Ramaprasad A."/>
            <person name="Xia D."/>
            <person name="Echaide I.E."/>
            <person name="Farber M."/>
            <person name="Gahlot S."/>
            <person name="Gamble J."/>
            <person name="Gupta D."/>
            <person name="Gupta Y."/>
            <person name="Jackson L."/>
            <person name="Malandrin L."/>
            <person name="Malas T.B."/>
            <person name="Moussa E."/>
            <person name="Nair M."/>
            <person name="Reid A.J."/>
            <person name="Sanders M."/>
            <person name="Sharma J."/>
            <person name="Tracey A."/>
            <person name="Quail M.A."/>
            <person name="Weir W."/>
            <person name="Wastling J.M."/>
            <person name="Hall N."/>
            <person name="Willadsen P."/>
            <person name="Lingelbach K."/>
            <person name="Shiels B."/>
            <person name="Tait A."/>
            <person name="Berriman M."/>
            <person name="Allred D.R."/>
            <person name="Pain A."/>
        </authorList>
    </citation>
    <scope>NUCLEOTIDE SEQUENCE</scope>
    <source>
        <strain evidence="5">1802A</strain>
    </source>
</reference>
<dbReference type="Pfam" id="PF00203">
    <property type="entry name" value="Ribosomal_S19"/>
    <property type="match status" value="1"/>
</dbReference>
<evidence type="ECO:0000313" key="5">
    <source>
        <dbReference type="EMBL" id="KAK1939502.1"/>
    </source>
</evidence>
<organism evidence="5 6">
    <name type="scientific">Babesia divergens</name>
    <dbReference type="NCBI Taxonomy" id="32595"/>
    <lineage>
        <taxon>Eukaryota</taxon>
        <taxon>Sar</taxon>
        <taxon>Alveolata</taxon>
        <taxon>Apicomplexa</taxon>
        <taxon>Aconoidasida</taxon>
        <taxon>Piroplasmida</taxon>
        <taxon>Babesiidae</taxon>
        <taxon>Babesia</taxon>
    </lineage>
</organism>
<dbReference type="InterPro" id="IPR023575">
    <property type="entry name" value="Ribosomal_uS19_SF"/>
</dbReference>
<keyword evidence="3 4" id="KW-0687">Ribonucleoprotein</keyword>
<evidence type="ECO:0000256" key="3">
    <source>
        <dbReference type="ARBA" id="ARBA00023274"/>
    </source>
</evidence>
<dbReference type="InterPro" id="IPR020934">
    <property type="entry name" value="Ribosomal_uS19_CS"/>
</dbReference>
<keyword evidence="2 4" id="KW-0689">Ribosomal protein</keyword>
<keyword evidence="6" id="KW-1185">Reference proteome</keyword>
<sequence length="149" mass="17213">MPQADQTTQVNRKRTFRTFKFRGYELEKLLEMPMASLVPLLRARQRRRISRGLKKPVRTLLKKLRDAKKDLAYGEKPEPVKTHLRDTIIIPEMIGSIVGVYNGKQYINVEIKPEMVGYYIGEFSITYKPVMHGKPGIGATHSSRFIPLK</sequence>
<dbReference type="Proteomes" id="UP001195914">
    <property type="component" value="Unassembled WGS sequence"/>
</dbReference>
<evidence type="ECO:0000313" key="6">
    <source>
        <dbReference type="Proteomes" id="UP001195914"/>
    </source>
</evidence>
<dbReference type="GO" id="GO:0000028">
    <property type="term" value="P:ribosomal small subunit assembly"/>
    <property type="evidence" value="ECO:0007669"/>
    <property type="project" value="TreeGrafter"/>
</dbReference>
<dbReference type="SUPFAM" id="SSF54570">
    <property type="entry name" value="Ribosomal protein S19"/>
    <property type="match status" value="1"/>
</dbReference>